<keyword evidence="1" id="KW-0677">Repeat</keyword>
<comment type="similarity">
    <text evidence="2">Belongs to the PPR family. PCMP-E subfamily.</text>
</comment>
<dbReference type="AlphaFoldDB" id="A0AAN8UUH1"/>
<dbReference type="Pfam" id="PF13041">
    <property type="entry name" value="PPR_2"/>
    <property type="match status" value="4"/>
</dbReference>
<feature type="repeat" description="PPR" evidence="3">
    <location>
        <begin position="335"/>
        <end position="369"/>
    </location>
</feature>
<protein>
    <submittedName>
        <fullName evidence="4">E motif</fullName>
    </submittedName>
</protein>
<evidence type="ECO:0000313" key="4">
    <source>
        <dbReference type="EMBL" id="KAK6922055.1"/>
    </source>
</evidence>
<dbReference type="InterPro" id="IPR011990">
    <property type="entry name" value="TPR-like_helical_dom_sf"/>
</dbReference>
<reference evidence="4 5" key="1">
    <citation type="submission" date="2023-12" db="EMBL/GenBank/DDBJ databases">
        <title>A high-quality genome assembly for Dillenia turbinata (Dilleniales).</title>
        <authorList>
            <person name="Chanderbali A."/>
        </authorList>
    </citation>
    <scope>NUCLEOTIDE SEQUENCE [LARGE SCALE GENOMIC DNA]</scope>
    <source>
        <strain evidence="4">LSX21</strain>
        <tissue evidence="4">Leaf</tissue>
    </source>
</reference>
<evidence type="ECO:0000256" key="2">
    <source>
        <dbReference type="ARBA" id="ARBA00061659"/>
    </source>
</evidence>
<accession>A0AAN8UUH1</accession>
<dbReference type="FunFam" id="1.25.40.10:FF:000196">
    <property type="entry name" value="Pentatricopeptide repeat-containing protein At4g14850"/>
    <property type="match status" value="1"/>
</dbReference>
<name>A0AAN8UUH1_9MAGN</name>
<dbReference type="NCBIfam" id="TIGR00756">
    <property type="entry name" value="PPR"/>
    <property type="match status" value="6"/>
</dbReference>
<evidence type="ECO:0000256" key="1">
    <source>
        <dbReference type="ARBA" id="ARBA00022737"/>
    </source>
</evidence>
<sequence length="618" mass="68682">MKNEIAKLVSNGLYKEALLLYSQLHCRSSLCPSTYTFPYLLKACAHLKLPLQAQMLQTHLMKMGFQSNVYAATALSSMYMKLNYNSSALKAFDEMPERNLVSVNAVISGFSRNGCFREAMRVFQDLGYKGFRPNSVTLVSLLSACKLVRHGNQIHCWVEKLGVGDDVHVGTSMVTMYSNCGEIVDSRKVFELIEDKNVVTFNAFFSGLLQNGVYEVFLDVFNEMRRNSHVKANSVTFALVLSACLNLKYLKLGRQVHGLIMKTKMRFDVMVETTVVDMYAKCGCCKLACDVFKEMGASANLITWNCMIAGMMLNDESENAVKLFEQLASAGFEPDSATWNSMISGFSQLGKGDEAIKYFNRMMSAGVVPSVKSITSLLSSCSALSALSLGKEIHGHIIRNGIGDDEFISTALVDMYMKCGYPSWARQVFDRYDIKPDDPAFWNAVISGYGRNGDTESAFKIFEMMQQEKVQPCSATFVTVLSLCSHMGLVDKGWHLFRSMTCQYGVQPNLEHLGCMVDLLGRSGRLDEARELIGEIPKPSASAFSSLLGACKFHAEPELGEEMATRLSKLEPENPAPLVILSNIYAGEGRWKDVERIRKLMNDRGFNKHPGNSMLGVA</sequence>
<keyword evidence="5" id="KW-1185">Reference proteome</keyword>
<dbReference type="EMBL" id="JBAMMX010000019">
    <property type="protein sequence ID" value="KAK6922055.1"/>
    <property type="molecule type" value="Genomic_DNA"/>
</dbReference>
<proteinExistence type="inferred from homology"/>
<feature type="repeat" description="PPR" evidence="3">
    <location>
        <begin position="438"/>
        <end position="472"/>
    </location>
</feature>
<dbReference type="PANTHER" id="PTHR47926">
    <property type="entry name" value="PENTATRICOPEPTIDE REPEAT-CONTAINING PROTEIN"/>
    <property type="match status" value="1"/>
</dbReference>
<dbReference type="InterPro" id="IPR046848">
    <property type="entry name" value="E_motif"/>
</dbReference>
<dbReference type="FunFam" id="1.25.40.10:FF:000090">
    <property type="entry name" value="Pentatricopeptide repeat-containing protein, chloroplastic"/>
    <property type="match status" value="1"/>
</dbReference>
<dbReference type="InterPro" id="IPR046960">
    <property type="entry name" value="PPR_At4g14850-like_plant"/>
</dbReference>
<dbReference type="FunFam" id="1.25.40.10:FF:000344">
    <property type="entry name" value="Pentatricopeptide repeat-containing protein"/>
    <property type="match status" value="1"/>
</dbReference>
<dbReference type="PANTHER" id="PTHR47926:SF424">
    <property type="entry name" value="PENTACOTRIPEPTIDE-REPEAT REGION OF PRORP DOMAIN-CONTAINING PROTEIN"/>
    <property type="match status" value="1"/>
</dbReference>
<comment type="caution">
    <text evidence="4">The sequence shown here is derived from an EMBL/GenBank/DDBJ whole genome shotgun (WGS) entry which is preliminary data.</text>
</comment>
<dbReference type="InterPro" id="IPR002885">
    <property type="entry name" value="PPR_rpt"/>
</dbReference>
<dbReference type="Gene3D" id="1.25.40.10">
    <property type="entry name" value="Tetratricopeptide repeat domain"/>
    <property type="match status" value="4"/>
</dbReference>
<dbReference type="Proteomes" id="UP001370490">
    <property type="component" value="Unassembled WGS sequence"/>
</dbReference>
<gene>
    <name evidence="4" type="ORF">RJ641_012562</name>
</gene>
<dbReference type="GO" id="GO:0009451">
    <property type="term" value="P:RNA modification"/>
    <property type="evidence" value="ECO:0007669"/>
    <property type="project" value="InterPro"/>
</dbReference>
<dbReference type="PROSITE" id="PS51375">
    <property type="entry name" value="PPR"/>
    <property type="match status" value="5"/>
</dbReference>
<organism evidence="4 5">
    <name type="scientific">Dillenia turbinata</name>
    <dbReference type="NCBI Taxonomy" id="194707"/>
    <lineage>
        <taxon>Eukaryota</taxon>
        <taxon>Viridiplantae</taxon>
        <taxon>Streptophyta</taxon>
        <taxon>Embryophyta</taxon>
        <taxon>Tracheophyta</taxon>
        <taxon>Spermatophyta</taxon>
        <taxon>Magnoliopsida</taxon>
        <taxon>eudicotyledons</taxon>
        <taxon>Gunneridae</taxon>
        <taxon>Pentapetalae</taxon>
        <taxon>Dilleniales</taxon>
        <taxon>Dilleniaceae</taxon>
        <taxon>Dillenia</taxon>
    </lineage>
</organism>
<evidence type="ECO:0000313" key="5">
    <source>
        <dbReference type="Proteomes" id="UP001370490"/>
    </source>
</evidence>
<dbReference type="FunFam" id="1.25.40.10:FF:001175">
    <property type="entry name" value="Pentatricopeptide repeat-containing protein At1g19720"/>
    <property type="match status" value="1"/>
</dbReference>
<dbReference type="GO" id="GO:0003723">
    <property type="term" value="F:RNA binding"/>
    <property type="evidence" value="ECO:0007669"/>
    <property type="project" value="InterPro"/>
</dbReference>
<dbReference type="Pfam" id="PF20431">
    <property type="entry name" value="E_motif"/>
    <property type="match status" value="1"/>
</dbReference>
<feature type="repeat" description="PPR" evidence="3">
    <location>
        <begin position="197"/>
        <end position="231"/>
    </location>
</feature>
<dbReference type="Pfam" id="PF01535">
    <property type="entry name" value="PPR"/>
    <property type="match status" value="2"/>
</dbReference>
<feature type="repeat" description="PPR" evidence="3">
    <location>
        <begin position="300"/>
        <end position="334"/>
    </location>
</feature>
<feature type="repeat" description="PPR" evidence="3">
    <location>
        <begin position="99"/>
        <end position="133"/>
    </location>
</feature>
<evidence type="ECO:0000256" key="3">
    <source>
        <dbReference type="PROSITE-ProRule" id="PRU00708"/>
    </source>
</evidence>